<dbReference type="Proteomes" id="UP001597285">
    <property type="component" value="Unassembled WGS sequence"/>
</dbReference>
<dbReference type="PANTHER" id="PTHR30336:SF4">
    <property type="entry name" value="ENVELOPE BIOGENESIS FACTOR ELYC"/>
    <property type="match status" value="1"/>
</dbReference>
<proteinExistence type="predicted"/>
<dbReference type="InterPro" id="IPR003848">
    <property type="entry name" value="DUF218"/>
</dbReference>
<dbReference type="PANTHER" id="PTHR30336">
    <property type="entry name" value="INNER MEMBRANE PROTEIN, PROBABLE PERMEASE"/>
    <property type="match status" value="1"/>
</dbReference>
<feature type="chain" id="PRO_5045851350" evidence="3">
    <location>
        <begin position="19"/>
        <end position="404"/>
    </location>
</feature>
<feature type="region of interest" description="Disordered" evidence="2">
    <location>
        <begin position="26"/>
        <end position="64"/>
    </location>
</feature>
<evidence type="ECO:0000256" key="2">
    <source>
        <dbReference type="SAM" id="MobiDB-lite"/>
    </source>
</evidence>
<dbReference type="InterPro" id="IPR051599">
    <property type="entry name" value="Cell_Envelope_Assoc"/>
</dbReference>
<dbReference type="SUPFAM" id="SSF48452">
    <property type="entry name" value="TPR-like"/>
    <property type="match status" value="1"/>
</dbReference>
<dbReference type="EMBL" id="JBHUFF010000008">
    <property type="protein sequence ID" value="MFD1799029.1"/>
    <property type="molecule type" value="Genomic_DNA"/>
</dbReference>
<reference evidence="6" key="1">
    <citation type="journal article" date="2019" name="Int. J. Syst. Evol. Microbiol.">
        <title>The Global Catalogue of Microorganisms (GCM) 10K type strain sequencing project: providing services to taxonomists for standard genome sequencing and annotation.</title>
        <authorList>
            <consortium name="The Broad Institute Genomics Platform"/>
            <consortium name="The Broad Institute Genome Sequencing Center for Infectious Disease"/>
            <person name="Wu L."/>
            <person name="Ma J."/>
        </authorList>
    </citation>
    <scope>NUCLEOTIDE SEQUENCE [LARGE SCALE GENOMIC DNA]</scope>
    <source>
        <strain evidence="6">KCTC 42143</strain>
    </source>
</reference>
<evidence type="ECO:0000313" key="6">
    <source>
        <dbReference type="Proteomes" id="UP001597285"/>
    </source>
</evidence>
<keyword evidence="6" id="KW-1185">Reference proteome</keyword>
<dbReference type="Pfam" id="PF02698">
    <property type="entry name" value="DUF218"/>
    <property type="match status" value="1"/>
</dbReference>
<keyword evidence="1" id="KW-0802">TPR repeat</keyword>
<dbReference type="InterPro" id="IPR014729">
    <property type="entry name" value="Rossmann-like_a/b/a_fold"/>
</dbReference>
<feature type="repeat" description="TPR" evidence="1">
    <location>
        <begin position="130"/>
        <end position="163"/>
    </location>
</feature>
<dbReference type="Gene3D" id="3.40.50.620">
    <property type="entry name" value="HUPs"/>
    <property type="match status" value="1"/>
</dbReference>
<dbReference type="RefSeq" id="WP_058919414.1">
    <property type="nucleotide sequence ID" value="NZ_JBHSQC010000015.1"/>
</dbReference>
<comment type="caution">
    <text evidence="5">The sequence shown here is derived from an EMBL/GenBank/DDBJ whole genome shotgun (WGS) entry which is preliminary data.</text>
</comment>
<dbReference type="PROSITE" id="PS51257">
    <property type="entry name" value="PROKAR_LIPOPROTEIN"/>
    <property type="match status" value="1"/>
</dbReference>
<evidence type="ECO:0000256" key="3">
    <source>
        <dbReference type="SAM" id="SignalP"/>
    </source>
</evidence>
<evidence type="ECO:0000313" key="5">
    <source>
        <dbReference type="EMBL" id="MFD1799029.1"/>
    </source>
</evidence>
<organism evidence="5 6">
    <name type="scientific">Carnobacterium antarcticum</name>
    <dbReference type="NCBI Taxonomy" id="2126436"/>
    <lineage>
        <taxon>Bacteria</taxon>
        <taxon>Bacillati</taxon>
        <taxon>Bacillota</taxon>
        <taxon>Bacilli</taxon>
        <taxon>Lactobacillales</taxon>
        <taxon>Carnobacteriaceae</taxon>
        <taxon>Carnobacterium</taxon>
    </lineage>
</organism>
<feature type="signal peptide" evidence="3">
    <location>
        <begin position="1"/>
        <end position="18"/>
    </location>
</feature>
<dbReference type="CDD" id="cd06259">
    <property type="entry name" value="YdcF-like"/>
    <property type="match status" value="1"/>
</dbReference>
<gene>
    <name evidence="5" type="ORF">ACFSBK_04025</name>
</gene>
<dbReference type="Gene3D" id="1.25.40.10">
    <property type="entry name" value="Tetratricopeptide repeat domain"/>
    <property type="match status" value="1"/>
</dbReference>
<protein>
    <submittedName>
        <fullName evidence="5">ElyC/SanA/YdcF family protein</fullName>
    </submittedName>
</protein>
<feature type="domain" description="DUF218" evidence="4">
    <location>
        <begin position="230"/>
        <end position="347"/>
    </location>
</feature>
<feature type="compositionally biased region" description="Polar residues" evidence="2">
    <location>
        <begin position="26"/>
        <end position="39"/>
    </location>
</feature>
<dbReference type="InterPro" id="IPR019734">
    <property type="entry name" value="TPR_rpt"/>
</dbReference>
<dbReference type="PROSITE" id="PS50005">
    <property type="entry name" value="TPR"/>
    <property type="match status" value="1"/>
</dbReference>
<sequence length="404" mass="45937">MNKKVSLFFIAFATLILASCSDSGNTITDDNSATSTAVETSEVKDNANESSLETEEPKENTEELFQQVRNNEPTSERIAALEEIAMHYYWYGGDMKKAEKELFQGITLHGDYDVVEQSFARATVIDPYDVELKRSLASAQILQDKIPEALKSFEEIIDIDPDNFEAHILHAAYSKVTGDTDSFEKDIQKLSEIDQERGQEYEVKFDSIEEIEKTTLNSEVPENITKDNHAIITLGYALSDEGEMQETLLERLKVTLKAAEKYPDSKIIVTGGVPKKGHTEAELMYDWLVEKGIDKERIFKEALATDTVENALFSMDIVREEGLQDITLITSASHMRRALVTFNEASQLMDTLENKTSNREFTNVVYMDYDSEEEAQKVTEEEEMVIYRDFIRTSGIWQFPGLQR</sequence>
<keyword evidence="3" id="KW-0732">Signal</keyword>
<accession>A0ABW4NLH0</accession>
<evidence type="ECO:0000256" key="1">
    <source>
        <dbReference type="PROSITE-ProRule" id="PRU00339"/>
    </source>
</evidence>
<dbReference type="InterPro" id="IPR011990">
    <property type="entry name" value="TPR-like_helical_dom_sf"/>
</dbReference>
<name>A0ABW4NLH0_9LACT</name>
<evidence type="ECO:0000259" key="4">
    <source>
        <dbReference type="Pfam" id="PF02698"/>
    </source>
</evidence>